<evidence type="ECO:0000259" key="7">
    <source>
        <dbReference type="PROSITE" id="PS52002"/>
    </source>
</evidence>
<evidence type="ECO:0000256" key="3">
    <source>
        <dbReference type="SAM" id="MobiDB-lite"/>
    </source>
</evidence>
<evidence type="ECO:0000256" key="2">
    <source>
        <dbReference type="PROSITE-ProRule" id="PRU00869"/>
    </source>
</evidence>
<organism evidence="8 9">
    <name type="scientific">Rhizodiscina lignyota</name>
    <dbReference type="NCBI Taxonomy" id="1504668"/>
    <lineage>
        <taxon>Eukaryota</taxon>
        <taxon>Fungi</taxon>
        <taxon>Dikarya</taxon>
        <taxon>Ascomycota</taxon>
        <taxon>Pezizomycotina</taxon>
        <taxon>Dothideomycetes</taxon>
        <taxon>Pleosporomycetidae</taxon>
        <taxon>Aulographales</taxon>
        <taxon>Rhizodiscinaceae</taxon>
        <taxon>Rhizodiscina</taxon>
    </lineage>
</organism>
<proteinExistence type="predicted"/>
<evidence type="ECO:0000259" key="4">
    <source>
        <dbReference type="PROSITE" id="PS51512"/>
    </source>
</evidence>
<protein>
    <submittedName>
        <fullName evidence="8">Uncharacterized protein</fullName>
    </submittedName>
</protein>
<feature type="domain" description="TFG box profile" evidence="6">
    <location>
        <begin position="515"/>
        <end position="535"/>
    </location>
</feature>
<dbReference type="GO" id="GO:0033962">
    <property type="term" value="P:P-body assembly"/>
    <property type="evidence" value="ECO:0007669"/>
    <property type="project" value="TreeGrafter"/>
</dbReference>
<dbReference type="InterPro" id="IPR010920">
    <property type="entry name" value="LSM_dom_sf"/>
</dbReference>
<evidence type="ECO:0000256" key="1">
    <source>
        <dbReference type="PROSITE-ProRule" id="PRU00846"/>
    </source>
</evidence>
<evidence type="ECO:0000313" key="8">
    <source>
        <dbReference type="EMBL" id="KAF2097467.1"/>
    </source>
</evidence>
<dbReference type="PROSITE" id="PS51536">
    <property type="entry name" value="TFG"/>
    <property type="match status" value="1"/>
</dbReference>
<dbReference type="SMART" id="SM01199">
    <property type="entry name" value="FDF"/>
    <property type="match status" value="1"/>
</dbReference>
<dbReference type="GO" id="GO:0000932">
    <property type="term" value="C:P-body"/>
    <property type="evidence" value="ECO:0007669"/>
    <property type="project" value="TreeGrafter"/>
</dbReference>
<dbReference type="GO" id="GO:0003729">
    <property type="term" value="F:mRNA binding"/>
    <property type="evidence" value="ECO:0007669"/>
    <property type="project" value="TreeGrafter"/>
</dbReference>
<dbReference type="InterPro" id="IPR025768">
    <property type="entry name" value="TFG_box"/>
</dbReference>
<keyword evidence="9" id="KW-1185">Reference proteome</keyword>
<feature type="domain" description="Sm" evidence="7">
    <location>
        <begin position="1"/>
        <end position="80"/>
    </location>
</feature>
<feature type="compositionally biased region" description="Pro residues" evidence="3">
    <location>
        <begin position="163"/>
        <end position="202"/>
    </location>
</feature>
<evidence type="ECO:0000259" key="5">
    <source>
        <dbReference type="PROSITE" id="PS51513"/>
    </source>
</evidence>
<dbReference type="Proteomes" id="UP000799772">
    <property type="component" value="Unassembled WGS sequence"/>
</dbReference>
<dbReference type="CDD" id="cd01736">
    <property type="entry name" value="LSm14_N"/>
    <property type="match status" value="1"/>
</dbReference>
<dbReference type="InterPro" id="IPR025609">
    <property type="entry name" value="Lsm14-like_N"/>
</dbReference>
<feature type="region of interest" description="Disordered" evidence="3">
    <location>
        <begin position="368"/>
        <end position="421"/>
    </location>
</feature>
<sequence length="581" mass="60057">MSEYIGARISLISKSDIRYVGTLHEISSENSTVALENVTSFGTEGRKANPAEEIAPSDSIYEYIVFRGSDVKDLRIEEPAKETKPPPPPQVPNDPAILGSARPQSQNTGNQQRPQQPPNIPQQPPFPPYGQYPPPFQGQRFGPPGGPPGGFPGGPGGPGAPNAFPPYPGPYGAPPGWYPPPGQGFPNQPPGPFSPPQGPIGPPNQQTPSAPKAAVPTEKQELSADQPKPSTANDARPASKTVTPIPAGPAAKGPPPPMESKPPVAAALAPSGAGTPPKLAPTGPKAGRIVPAVPLPGAGNVGAQAAAPKAAAPTPLASAQQYENATHAATAAVAAAMAKLPPMPGQPKHGVPAPVNDSVENLTRKVQEMRTDDRIRRGNAQGTGGYATGQRGGRGGRGGRGSGREFGHGQRPKVEVPEEDYDFESANKKFNKQDLVKEAIASGSPLASPSEGASALNGHFQEHADTNGSGENKADDVTIPPASAPVYNKSTSFFDNLSSELRDREDAVNTGAKLGGREFRTEERKKNLETFGQGSVDGYRGGYRGRGRGRGYGRGGGRGYGRGRGGMRGRGGAGTTEATSG</sequence>
<dbReference type="InterPro" id="IPR047575">
    <property type="entry name" value="Sm"/>
</dbReference>
<feature type="short sequence motif" description="TFG box" evidence="2">
    <location>
        <begin position="515"/>
        <end position="535"/>
    </location>
</feature>
<dbReference type="PANTHER" id="PTHR13586">
    <property type="entry name" value="SCD6 PROTEIN-RELATED"/>
    <property type="match status" value="1"/>
</dbReference>
<reference evidence="8" key="1">
    <citation type="journal article" date="2020" name="Stud. Mycol.">
        <title>101 Dothideomycetes genomes: a test case for predicting lifestyles and emergence of pathogens.</title>
        <authorList>
            <person name="Haridas S."/>
            <person name="Albert R."/>
            <person name="Binder M."/>
            <person name="Bloem J."/>
            <person name="Labutti K."/>
            <person name="Salamov A."/>
            <person name="Andreopoulos B."/>
            <person name="Baker S."/>
            <person name="Barry K."/>
            <person name="Bills G."/>
            <person name="Bluhm B."/>
            <person name="Cannon C."/>
            <person name="Castanera R."/>
            <person name="Culley D."/>
            <person name="Daum C."/>
            <person name="Ezra D."/>
            <person name="Gonzalez J."/>
            <person name="Henrissat B."/>
            <person name="Kuo A."/>
            <person name="Liang C."/>
            <person name="Lipzen A."/>
            <person name="Lutzoni F."/>
            <person name="Magnuson J."/>
            <person name="Mondo S."/>
            <person name="Nolan M."/>
            <person name="Ohm R."/>
            <person name="Pangilinan J."/>
            <person name="Park H.-J."/>
            <person name="Ramirez L."/>
            <person name="Alfaro M."/>
            <person name="Sun H."/>
            <person name="Tritt A."/>
            <person name="Yoshinaga Y."/>
            <person name="Zwiers L.-H."/>
            <person name="Turgeon B."/>
            <person name="Goodwin S."/>
            <person name="Spatafora J."/>
            <person name="Crous P."/>
            <person name="Grigoriev I."/>
        </authorList>
    </citation>
    <scope>NUCLEOTIDE SEQUENCE</scope>
    <source>
        <strain evidence="8">CBS 133067</strain>
    </source>
</reference>
<dbReference type="SMART" id="SM01271">
    <property type="entry name" value="LSM14"/>
    <property type="match status" value="1"/>
</dbReference>
<dbReference type="InterPro" id="IPR025762">
    <property type="entry name" value="DFDF"/>
</dbReference>
<dbReference type="PANTHER" id="PTHR13586:SF0">
    <property type="entry name" value="TRAILER HITCH, ISOFORM H"/>
    <property type="match status" value="1"/>
</dbReference>
<feature type="compositionally biased region" description="Pro residues" evidence="3">
    <location>
        <begin position="115"/>
        <end position="136"/>
    </location>
</feature>
<feature type="compositionally biased region" description="Gly residues" evidence="3">
    <location>
        <begin position="552"/>
        <end position="574"/>
    </location>
</feature>
<feature type="compositionally biased region" description="Polar residues" evidence="3">
    <location>
        <begin position="488"/>
        <end position="499"/>
    </location>
</feature>
<feature type="region of interest" description="Disordered" evidence="3">
    <location>
        <begin position="79"/>
        <end position="288"/>
    </location>
</feature>
<comment type="caution">
    <text evidence="8">The sequence shown here is derived from an EMBL/GenBank/DDBJ whole genome shotgun (WGS) entry which is preliminary data.</text>
</comment>
<dbReference type="InterPro" id="IPR025761">
    <property type="entry name" value="FFD_box"/>
</dbReference>
<dbReference type="PROSITE" id="PS51512">
    <property type="entry name" value="DFDF"/>
    <property type="match status" value="1"/>
</dbReference>
<dbReference type="PROSITE" id="PS51513">
    <property type="entry name" value="FFD"/>
    <property type="match status" value="1"/>
</dbReference>
<feature type="compositionally biased region" description="Basic and acidic residues" evidence="3">
    <location>
        <begin position="515"/>
        <end position="528"/>
    </location>
</feature>
<feature type="domain" description="FFD box profile" evidence="5">
    <location>
        <begin position="485"/>
        <end position="501"/>
    </location>
</feature>
<accession>A0A9P4M7M0</accession>
<dbReference type="Pfam" id="PF09532">
    <property type="entry name" value="FDF"/>
    <property type="match status" value="1"/>
</dbReference>
<feature type="region of interest" description="Disordered" evidence="3">
    <location>
        <begin position="441"/>
        <end position="581"/>
    </location>
</feature>
<dbReference type="GO" id="GO:0034063">
    <property type="term" value="P:stress granule assembly"/>
    <property type="evidence" value="ECO:0007669"/>
    <property type="project" value="TreeGrafter"/>
</dbReference>
<dbReference type="InterPro" id="IPR019050">
    <property type="entry name" value="FDF_dom"/>
</dbReference>
<dbReference type="EMBL" id="ML978128">
    <property type="protein sequence ID" value="KAF2097467.1"/>
    <property type="molecule type" value="Genomic_DNA"/>
</dbReference>
<dbReference type="AlphaFoldDB" id="A0A9P4M7M0"/>
<dbReference type="PROSITE" id="PS52002">
    <property type="entry name" value="SM"/>
    <property type="match status" value="1"/>
</dbReference>
<dbReference type="SUPFAM" id="SSF50182">
    <property type="entry name" value="Sm-like ribonucleoproteins"/>
    <property type="match status" value="1"/>
</dbReference>
<name>A0A9P4M7M0_9PEZI</name>
<feature type="short sequence motif" description="FFD box" evidence="1">
    <location>
        <begin position="485"/>
        <end position="501"/>
    </location>
</feature>
<evidence type="ECO:0000313" key="9">
    <source>
        <dbReference type="Proteomes" id="UP000799772"/>
    </source>
</evidence>
<feature type="domain" description="DFDF" evidence="4">
    <location>
        <begin position="409"/>
        <end position="445"/>
    </location>
</feature>
<feature type="region of interest" description="Disordered" evidence="3">
    <location>
        <begin position="340"/>
        <end position="359"/>
    </location>
</feature>
<dbReference type="Gene3D" id="2.30.30.100">
    <property type="match status" value="1"/>
</dbReference>
<dbReference type="OrthoDB" id="21539at2759"/>
<evidence type="ECO:0000259" key="6">
    <source>
        <dbReference type="PROSITE" id="PS51536"/>
    </source>
</evidence>
<feature type="compositionally biased region" description="Basic and acidic residues" evidence="3">
    <location>
        <begin position="402"/>
        <end position="416"/>
    </location>
</feature>
<feature type="compositionally biased region" description="Gly residues" evidence="3">
    <location>
        <begin position="381"/>
        <end position="401"/>
    </location>
</feature>
<gene>
    <name evidence="8" type="ORF">NA57DRAFT_77724</name>
</gene>
<dbReference type="Pfam" id="PF12701">
    <property type="entry name" value="LSM14"/>
    <property type="match status" value="1"/>
</dbReference>